<accession>A0A1Y0I885</accession>
<dbReference type="Proteomes" id="UP000196027">
    <property type="component" value="Chromosome"/>
</dbReference>
<evidence type="ECO:0000313" key="2">
    <source>
        <dbReference type="EMBL" id="ARU55976.1"/>
    </source>
</evidence>
<proteinExistence type="predicted"/>
<evidence type="ECO:0000313" key="3">
    <source>
        <dbReference type="Proteomes" id="UP000196027"/>
    </source>
</evidence>
<keyword evidence="3" id="KW-1185">Reference proteome</keyword>
<dbReference type="Pfam" id="PF13466">
    <property type="entry name" value="STAS_2"/>
    <property type="match status" value="1"/>
</dbReference>
<dbReference type="EMBL" id="CP021425">
    <property type="protein sequence ID" value="ARU55976.1"/>
    <property type="molecule type" value="Genomic_DNA"/>
</dbReference>
<reference evidence="2 3" key="1">
    <citation type="submission" date="2017-05" db="EMBL/GenBank/DDBJ databases">
        <title>Genomic insights into alkan degradation activity of Oleiphilus messinensis.</title>
        <authorList>
            <person name="Kozyavkin S.A."/>
            <person name="Slesarev A.I."/>
            <person name="Golyshin P.N."/>
            <person name="Korzhenkov A."/>
            <person name="Golyshina O.N."/>
            <person name="Toshchakov S.V."/>
        </authorList>
    </citation>
    <scope>NUCLEOTIDE SEQUENCE [LARGE SCALE GENOMIC DNA]</scope>
    <source>
        <strain evidence="2 3">ME102</strain>
    </source>
</reference>
<dbReference type="RefSeq" id="WP_087461017.1">
    <property type="nucleotide sequence ID" value="NZ_CP021425.1"/>
</dbReference>
<dbReference type="InterPro" id="IPR036513">
    <property type="entry name" value="STAS_dom_sf"/>
</dbReference>
<dbReference type="SUPFAM" id="SSF52091">
    <property type="entry name" value="SpoIIaa-like"/>
    <property type="match status" value="1"/>
</dbReference>
<protein>
    <submittedName>
        <fullName evidence="2">NTP binding protein</fullName>
    </submittedName>
</protein>
<dbReference type="Gene3D" id="3.30.750.24">
    <property type="entry name" value="STAS domain"/>
    <property type="match status" value="1"/>
</dbReference>
<sequence>MEIIQKSPVVVALSGDCSFAEAIALRAKGEHVIAGLSGKCIVDLSDVSCAHSVLISVMLCWLRYARFHEIDLAFSGISSRLHALMAVNNLLSIIPVHD</sequence>
<evidence type="ECO:0000259" key="1">
    <source>
        <dbReference type="Pfam" id="PF13466"/>
    </source>
</evidence>
<dbReference type="KEGG" id="ome:OLMES_1902"/>
<dbReference type="InterPro" id="IPR058548">
    <property type="entry name" value="MlaB-like_STAS"/>
</dbReference>
<dbReference type="CDD" id="cd07043">
    <property type="entry name" value="STAS_anti-anti-sigma_factors"/>
    <property type="match status" value="1"/>
</dbReference>
<dbReference type="OrthoDB" id="6371012at2"/>
<name>A0A1Y0I885_9GAMM</name>
<gene>
    <name evidence="2" type="ORF">OLMES_1902</name>
</gene>
<organism evidence="2 3">
    <name type="scientific">Oleiphilus messinensis</name>
    <dbReference type="NCBI Taxonomy" id="141451"/>
    <lineage>
        <taxon>Bacteria</taxon>
        <taxon>Pseudomonadati</taxon>
        <taxon>Pseudomonadota</taxon>
        <taxon>Gammaproteobacteria</taxon>
        <taxon>Oceanospirillales</taxon>
        <taxon>Oleiphilaceae</taxon>
        <taxon>Oleiphilus</taxon>
    </lineage>
</organism>
<dbReference type="AlphaFoldDB" id="A0A1Y0I885"/>
<feature type="domain" description="MlaB-like STAS" evidence="1">
    <location>
        <begin position="11"/>
        <end position="87"/>
    </location>
</feature>